<gene>
    <name evidence="2" type="ORF">CEXT_211601</name>
</gene>
<proteinExistence type="predicted"/>
<sequence length="88" mass="10423">MKIKTEGAPRKTKKKSVSRQNHSLKKGKTKVFHSRSFTLRGRRSSRSPRRRCKGRSWKRVACPPGNPFLPRPPVEGYEWRRPCWPPRR</sequence>
<dbReference type="Proteomes" id="UP001054945">
    <property type="component" value="Unassembled WGS sequence"/>
</dbReference>
<dbReference type="EMBL" id="BPLR01005439">
    <property type="protein sequence ID" value="GIY02368.1"/>
    <property type="molecule type" value="Genomic_DNA"/>
</dbReference>
<evidence type="ECO:0000313" key="2">
    <source>
        <dbReference type="EMBL" id="GIY02368.1"/>
    </source>
</evidence>
<feature type="compositionally biased region" description="Basic residues" evidence="1">
    <location>
        <begin position="10"/>
        <end position="33"/>
    </location>
</feature>
<comment type="caution">
    <text evidence="2">The sequence shown here is derived from an EMBL/GenBank/DDBJ whole genome shotgun (WGS) entry which is preliminary data.</text>
</comment>
<dbReference type="AlphaFoldDB" id="A0AAV4PY68"/>
<keyword evidence="3" id="KW-1185">Reference proteome</keyword>
<accession>A0AAV4PY68</accession>
<evidence type="ECO:0000256" key="1">
    <source>
        <dbReference type="SAM" id="MobiDB-lite"/>
    </source>
</evidence>
<reference evidence="2 3" key="1">
    <citation type="submission" date="2021-06" db="EMBL/GenBank/DDBJ databases">
        <title>Caerostris extrusa draft genome.</title>
        <authorList>
            <person name="Kono N."/>
            <person name="Arakawa K."/>
        </authorList>
    </citation>
    <scope>NUCLEOTIDE SEQUENCE [LARGE SCALE GENOMIC DNA]</scope>
</reference>
<name>A0AAV4PY68_CAEEX</name>
<evidence type="ECO:0000313" key="3">
    <source>
        <dbReference type="Proteomes" id="UP001054945"/>
    </source>
</evidence>
<feature type="region of interest" description="Disordered" evidence="1">
    <location>
        <begin position="1"/>
        <end position="69"/>
    </location>
</feature>
<feature type="compositionally biased region" description="Basic residues" evidence="1">
    <location>
        <begin position="40"/>
        <end position="58"/>
    </location>
</feature>
<protein>
    <submittedName>
        <fullName evidence="2">Uncharacterized protein</fullName>
    </submittedName>
</protein>
<organism evidence="2 3">
    <name type="scientific">Caerostris extrusa</name>
    <name type="common">Bark spider</name>
    <name type="synonym">Caerostris bankana</name>
    <dbReference type="NCBI Taxonomy" id="172846"/>
    <lineage>
        <taxon>Eukaryota</taxon>
        <taxon>Metazoa</taxon>
        <taxon>Ecdysozoa</taxon>
        <taxon>Arthropoda</taxon>
        <taxon>Chelicerata</taxon>
        <taxon>Arachnida</taxon>
        <taxon>Araneae</taxon>
        <taxon>Araneomorphae</taxon>
        <taxon>Entelegynae</taxon>
        <taxon>Araneoidea</taxon>
        <taxon>Araneidae</taxon>
        <taxon>Caerostris</taxon>
    </lineage>
</organism>